<evidence type="ECO:0000256" key="1">
    <source>
        <dbReference type="SAM" id="MobiDB-lite"/>
    </source>
</evidence>
<evidence type="ECO:0000313" key="3">
    <source>
        <dbReference type="Proteomes" id="UP000177811"/>
    </source>
</evidence>
<gene>
    <name evidence="2" type="ORF">A3C16_04970</name>
</gene>
<protein>
    <submittedName>
        <fullName evidence="2">Uncharacterized protein</fullName>
    </submittedName>
</protein>
<dbReference type="AlphaFoldDB" id="A0A1G2KU29"/>
<accession>A0A1G2KU29</accession>
<proteinExistence type="predicted"/>
<comment type="caution">
    <text evidence="2">The sequence shown here is derived from an EMBL/GenBank/DDBJ whole genome shotgun (WGS) entry which is preliminary data.</text>
</comment>
<dbReference type="EMBL" id="MHQL01000024">
    <property type="protein sequence ID" value="OHA02916.1"/>
    <property type="molecule type" value="Genomic_DNA"/>
</dbReference>
<sequence length="376" mass="42558">MEKLPIGSGHELASKRREAILPALEVKNTVIWKNPAFPELPFNIQLGKQTPLGVFFTANPAVYTNEKVRTPAIMPEYQKGRSGLMGSVVFQDREGHLWRDVDAKGIGHVEGKKILPVSQEASMGDSRKYLGLCDYEFAERDRNYSEKFLKAGIRTHRVVAIIDLEELIDETGGKISLDETRKRNIIGEDMHPVIQVRAFGTKERIDYLRSEDNSDPARPKMAFQDAKALVAQERGIPPKNFSDKQYLAWFAETLGQQVAKIRKLDLYHGYLSPHNITLDCRIVDLDSVATTKEHLLSEDREGLSANDLYTLDLDEAGQSLNVLHRVVRDLSPNLPVRAEDLIALYIKSYEAELSRRGQKRQHSTLKKKPQKKKSAT</sequence>
<feature type="compositionally biased region" description="Basic residues" evidence="1">
    <location>
        <begin position="356"/>
        <end position="376"/>
    </location>
</feature>
<name>A0A1G2KU29_9BACT</name>
<organism evidence="2 3">
    <name type="scientific">Candidatus Sungbacteria bacterium RIFCSPHIGHO2_02_FULL_51_29</name>
    <dbReference type="NCBI Taxonomy" id="1802273"/>
    <lineage>
        <taxon>Bacteria</taxon>
        <taxon>Candidatus Sungiibacteriota</taxon>
    </lineage>
</organism>
<reference evidence="2 3" key="1">
    <citation type="journal article" date="2016" name="Nat. Commun.">
        <title>Thousands of microbial genomes shed light on interconnected biogeochemical processes in an aquifer system.</title>
        <authorList>
            <person name="Anantharaman K."/>
            <person name="Brown C.T."/>
            <person name="Hug L.A."/>
            <person name="Sharon I."/>
            <person name="Castelle C.J."/>
            <person name="Probst A.J."/>
            <person name="Thomas B.C."/>
            <person name="Singh A."/>
            <person name="Wilkins M.J."/>
            <person name="Karaoz U."/>
            <person name="Brodie E.L."/>
            <person name="Williams K.H."/>
            <person name="Hubbard S.S."/>
            <person name="Banfield J.F."/>
        </authorList>
    </citation>
    <scope>NUCLEOTIDE SEQUENCE [LARGE SCALE GENOMIC DNA]</scope>
</reference>
<feature type="region of interest" description="Disordered" evidence="1">
    <location>
        <begin position="355"/>
        <end position="376"/>
    </location>
</feature>
<evidence type="ECO:0000313" key="2">
    <source>
        <dbReference type="EMBL" id="OHA02916.1"/>
    </source>
</evidence>
<dbReference type="Proteomes" id="UP000177811">
    <property type="component" value="Unassembled WGS sequence"/>
</dbReference>